<sequence>MENIFNIIIEDSKKTVAKYGAVAKKLPWVLARHAFLFILLFVVLEAVIGTFLFYAYIFVPKTKNTEMVDSPETFQEKTYRSVLEAWEKRDAIIESSPQEEYNDPFQ</sequence>
<organism evidence="2 3">
    <name type="scientific">Candidatus Staskawiczbacteria bacterium RIFCSPHIGHO2_01_FULL_41_41</name>
    <dbReference type="NCBI Taxonomy" id="1802203"/>
    <lineage>
        <taxon>Bacteria</taxon>
        <taxon>Candidatus Staskawicziibacteriota</taxon>
    </lineage>
</organism>
<dbReference type="AlphaFoldDB" id="A0A1G2HWB2"/>
<reference evidence="2 3" key="1">
    <citation type="journal article" date="2016" name="Nat. Commun.">
        <title>Thousands of microbial genomes shed light on interconnected biogeochemical processes in an aquifer system.</title>
        <authorList>
            <person name="Anantharaman K."/>
            <person name="Brown C.T."/>
            <person name="Hug L.A."/>
            <person name="Sharon I."/>
            <person name="Castelle C.J."/>
            <person name="Probst A.J."/>
            <person name="Thomas B.C."/>
            <person name="Singh A."/>
            <person name="Wilkins M.J."/>
            <person name="Karaoz U."/>
            <person name="Brodie E.L."/>
            <person name="Williams K.H."/>
            <person name="Hubbard S.S."/>
            <person name="Banfield J.F."/>
        </authorList>
    </citation>
    <scope>NUCLEOTIDE SEQUENCE [LARGE SCALE GENOMIC DNA]</scope>
</reference>
<evidence type="ECO:0000313" key="2">
    <source>
        <dbReference type="EMBL" id="OGZ66689.1"/>
    </source>
</evidence>
<keyword evidence="1" id="KW-1133">Transmembrane helix</keyword>
<gene>
    <name evidence="2" type="ORF">A2822_00635</name>
</gene>
<accession>A0A1G2HWB2</accession>
<dbReference type="EMBL" id="MHOP01000002">
    <property type="protein sequence ID" value="OGZ66689.1"/>
    <property type="molecule type" value="Genomic_DNA"/>
</dbReference>
<evidence type="ECO:0000313" key="3">
    <source>
        <dbReference type="Proteomes" id="UP000178774"/>
    </source>
</evidence>
<feature type="transmembrane region" description="Helical" evidence="1">
    <location>
        <begin position="34"/>
        <end position="57"/>
    </location>
</feature>
<evidence type="ECO:0000256" key="1">
    <source>
        <dbReference type="SAM" id="Phobius"/>
    </source>
</evidence>
<dbReference type="Proteomes" id="UP000178774">
    <property type="component" value="Unassembled WGS sequence"/>
</dbReference>
<comment type="caution">
    <text evidence="2">The sequence shown here is derived from an EMBL/GenBank/DDBJ whole genome shotgun (WGS) entry which is preliminary data.</text>
</comment>
<name>A0A1G2HWB2_9BACT</name>
<proteinExistence type="predicted"/>
<keyword evidence="1" id="KW-0812">Transmembrane</keyword>
<protein>
    <submittedName>
        <fullName evidence="2">Uncharacterized protein</fullName>
    </submittedName>
</protein>
<keyword evidence="1" id="KW-0472">Membrane</keyword>